<dbReference type="InterPro" id="IPR029045">
    <property type="entry name" value="ClpP/crotonase-like_dom_sf"/>
</dbReference>
<dbReference type="GO" id="GO:0006635">
    <property type="term" value="P:fatty acid beta-oxidation"/>
    <property type="evidence" value="ECO:0007669"/>
    <property type="project" value="TreeGrafter"/>
</dbReference>
<dbReference type="PANTHER" id="PTHR11941:SF54">
    <property type="entry name" value="ENOYL-COA HYDRATASE, MITOCHONDRIAL"/>
    <property type="match status" value="1"/>
</dbReference>
<dbReference type="RefSeq" id="WP_259629614.1">
    <property type="nucleotide sequence ID" value="NZ_JANYMP010000042.1"/>
</dbReference>
<keyword evidence="2" id="KW-1185">Reference proteome</keyword>
<organism evidence="1 2">
    <name type="scientific">Umezawaea endophytica</name>
    <dbReference type="NCBI Taxonomy" id="1654476"/>
    <lineage>
        <taxon>Bacteria</taxon>
        <taxon>Bacillati</taxon>
        <taxon>Actinomycetota</taxon>
        <taxon>Actinomycetes</taxon>
        <taxon>Pseudonocardiales</taxon>
        <taxon>Pseudonocardiaceae</taxon>
        <taxon>Umezawaea</taxon>
    </lineage>
</organism>
<dbReference type="Proteomes" id="UP001141259">
    <property type="component" value="Unassembled WGS sequence"/>
</dbReference>
<name>A0A9X2VXS6_9PSEU</name>
<dbReference type="GO" id="GO:0003824">
    <property type="term" value="F:catalytic activity"/>
    <property type="evidence" value="ECO:0007669"/>
    <property type="project" value="UniProtKB-ARBA"/>
</dbReference>
<dbReference type="AlphaFoldDB" id="A0A9X2VXS6"/>
<comment type="caution">
    <text evidence="1">The sequence shown here is derived from an EMBL/GenBank/DDBJ whole genome shotgun (WGS) entry which is preliminary data.</text>
</comment>
<protein>
    <submittedName>
        <fullName evidence="1">Enoyl-CoA hydratase/isomerase family protein</fullName>
    </submittedName>
</protein>
<evidence type="ECO:0000313" key="1">
    <source>
        <dbReference type="EMBL" id="MCS7484162.1"/>
    </source>
</evidence>
<dbReference type="Gene3D" id="3.90.226.10">
    <property type="entry name" value="2-enoyl-CoA Hydratase, Chain A, domain 1"/>
    <property type="match status" value="2"/>
</dbReference>
<proteinExistence type="predicted"/>
<sequence length="186" mass="19084">MSVTLEITDGVALILVEHSSAGPTGADLAAVRSALDAASDAVAVVLHGGDRSFFSGVDLRQVARTSPAQVRAHWEELRLLCEQVARMAVPVVAAIGGDAVGGGCALATACHARVITTGGGLGRVTSARADRAVLTGRRMPAAEALRAGLVDVVVPPCALLASARELAVSHAAHKPRKRAQEYAKVR</sequence>
<dbReference type="InterPro" id="IPR001753">
    <property type="entry name" value="Enoyl-CoA_hydra/iso"/>
</dbReference>
<accession>A0A9X2VXS6</accession>
<gene>
    <name evidence="1" type="ORF">NZH93_45660</name>
</gene>
<dbReference type="EMBL" id="JANYMP010000042">
    <property type="protein sequence ID" value="MCS7484162.1"/>
    <property type="molecule type" value="Genomic_DNA"/>
</dbReference>
<dbReference type="Pfam" id="PF00378">
    <property type="entry name" value="ECH_1"/>
    <property type="match status" value="2"/>
</dbReference>
<evidence type="ECO:0000313" key="2">
    <source>
        <dbReference type="Proteomes" id="UP001141259"/>
    </source>
</evidence>
<dbReference type="SUPFAM" id="SSF52096">
    <property type="entry name" value="ClpP/crotonase"/>
    <property type="match status" value="1"/>
</dbReference>
<dbReference type="CDD" id="cd06558">
    <property type="entry name" value="crotonase-like"/>
    <property type="match status" value="1"/>
</dbReference>
<dbReference type="PANTHER" id="PTHR11941">
    <property type="entry name" value="ENOYL-COA HYDRATASE-RELATED"/>
    <property type="match status" value="1"/>
</dbReference>
<reference evidence="1" key="1">
    <citation type="submission" date="2022-08" db="EMBL/GenBank/DDBJ databases">
        <authorList>
            <person name="Tistechok S."/>
            <person name="Samborskyy M."/>
            <person name="Roman I."/>
        </authorList>
    </citation>
    <scope>NUCLEOTIDE SEQUENCE</scope>
    <source>
        <strain evidence="1">DSM 103496</strain>
    </source>
</reference>